<dbReference type="EMBL" id="FUWW01000003">
    <property type="protein sequence ID" value="SJZ39874.1"/>
    <property type="molecule type" value="Genomic_DNA"/>
</dbReference>
<gene>
    <name evidence="1" type="ORF">SAMN02745114_00406</name>
</gene>
<sequence length="120" mass="13621">MQLNNLSKAVMPMIEKYSHSCTITTKNGSVITSRVMAEQLWRRDKVRFEAYPTDIGFNQKNYIIGIFTLDVTGFGRDDILTLMGTDYYFIKSSAVVIGDEILYYTAVLREAVKGDKDVFG</sequence>
<protein>
    <submittedName>
        <fullName evidence="1">Uncharacterized protein</fullName>
    </submittedName>
</protein>
<evidence type="ECO:0000313" key="2">
    <source>
        <dbReference type="Proteomes" id="UP000190657"/>
    </source>
</evidence>
<dbReference type="Proteomes" id="UP000190657">
    <property type="component" value="Unassembled WGS sequence"/>
</dbReference>
<dbReference type="STRING" id="290054.SAMN02745114_00406"/>
<reference evidence="1 2" key="1">
    <citation type="submission" date="2017-02" db="EMBL/GenBank/DDBJ databases">
        <authorList>
            <person name="Peterson S.W."/>
        </authorList>
    </citation>
    <scope>NUCLEOTIDE SEQUENCE [LARGE SCALE GENOMIC DNA]</scope>
    <source>
        <strain evidence="1 2">ATCC 51222</strain>
    </source>
</reference>
<accession>A0A1T4KBQ6</accession>
<proteinExistence type="predicted"/>
<name>A0A1T4KBQ6_9FIRM</name>
<organism evidence="1 2">
    <name type="scientific">Eubacterium coprostanoligenes</name>
    <dbReference type="NCBI Taxonomy" id="290054"/>
    <lineage>
        <taxon>Bacteria</taxon>
        <taxon>Bacillati</taxon>
        <taxon>Bacillota</taxon>
        <taxon>Clostridia</taxon>
        <taxon>Eubacteriales</taxon>
        <taxon>Eubacteriaceae</taxon>
        <taxon>Eubacterium</taxon>
    </lineage>
</organism>
<dbReference type="RefSeq" id="WP_078767905.1">
    <property type="nucleotide sequence ID" value="NZ_FUWW01000003.1"/>
</dbReference>
<keyword evidence="2" id="KW-1185">Reference proteome</keyword>
<evidence type="ECO:0000313" key="1">
    <source>
        <dbReference type="EMBL" id="SJZ39874.1"/>
    </source>
</evidence>
<dbReference type="AlphaFoldDB" id="A0A1T4KBQ6"/>